<dbReference type="GO" id="GO:0019464">
    <property type="term" value="P:glycine decarboxylation via glycine cleavage system"/>
    <property type="evidence" value="ECO:0007669"/>
    <property type="project" value="UniProtKB-UniRule"/>
</dbReference>
<comment type="function">
    <text evidence="2 8">The glycine cleavage system catalyzes the degradation of glycine. The P protein binds the alpha-amino group of glycine through its pyridoxal phosphate cofactor; CO(2) is released and the remaining methylamine moiety is then transferred to the lipoamide cofactor of the H protein.</text>
</comment>
<evidence type="ECO:0000256" key="6">
    <source>
        <dbReference type="ARBA" id="ARBA00023002"/>
    </source>
</evidence>
<dbReference type="PANTHER" id="PTHR11773:SF1">
    <property type="entry name" value="GLYCINE DEHYDROGENASE (DECARBOXYLATING), MITOCHONDRIAL"/>
    <property type="match status" value="1"/>
</dbReference>
<keyword evidence="6 8" id="KW-0560">Oxidoreductase</keyword>
<feature type="domain" description="Glycine cleavage system P-protein N-terminal" evidence="11">
    <location>
        <begin position="463"/>
        <end position="746"/>
    </location>
</feature>
<dbReference type="GO" id="GO:0004375">
    <property type="term" value="F:glycine dehydrogenase (decarboxylating) activity"/>
    <property type="evidence" value="ECO:0007669"/>
    <property type="project" value="UniProtKB-EC"/>
</dbReference>
<evidence type="ECO:0000259" key="12">
    <source>
        <dbReference type="Pfam" id="PF21478"/>
    </source>
</evidence>
<feature type="domain" description="Glycine cleavage system P-protein N-terminal" evidence="11">
    <location>
        <begin position="22"/>
        <end position="457"/>
    </location>
</feature>
<dbReference type="RefSeq" id="WP_117189295.1">
    <property type="nucleotide sequence ID" value="NZ_NOWI01000005.1"/>
</dbReference>
<dbReference type="InterPro" id="IPR020581">
    <property type="entry name" value="GDC_P"/>
</dbReference>
<evidence type="ECO:0000256" key="3">
    <source>
        <dbReference type="ARBA" id="ARBA00010756"/>
    </source>
</evidence>
<dbReference type="Proteomes" id="UP000259211">
    <property type="component" value="Unassembled WGS sequence"/>
</dbReference>
<feature type="modified residue" description="N6-(pyridoxal phosphate)lysine" evidence="8 9">
    <location>
        <position position="718"/>
    </location>
</feature>
<gene>
    <name evidence="8 13" type="primary">gcvP</name>
    <name evidence="13" type="ORF">CHT91_06345</name>
</gene>
<evidence type="ECO:0000256" key="9">
    <source>
        <dbReference type="PIRSR" id="PIRSR603437-50"/>
    </source>
</evidence>
<feature type="compositionally biased region" description="Polar residues" evidence="10">
    <location>
        <begin position="57"/>
        <end position="67"/>
    </location>
</feature>
<comment type="cofactor">
    <cofactor evidence="1 8 9">
        <name>pyridoxal 5'-phosphate</name>
        <dbReference type="ChEBI" id="CHEBI:597326"/>
    </cofactor>
</comment>
<evidence type="ECO:0000256" key="5">
    <source>
        <dbReference type="ARBA" id="ARBA00022898"/>
    </source>
</evidence>
<proteinExistence type="inferred from homology"/>
<dbReference type="GO" id="GO:0005829">
    <property type="term" value="C:cytosol"/>
    <property type="evidence" value="ECO:0007669"/>
    <property type="project" value="TreeGrafter"/>
</dbReference>
<dbReference type="PANTHER" id="PTHR11773">
    <property type="entry name" value="GLYCINE DEHYDROGENASE, DECARBOXYLATING"/>
    <property type="match status" value="1"/>
</dbReference>
<dbReference type="InterPro" id="IPR049315">
    <property type="entry name" value="GDC-P_N"/>
</dbReference>
<feature type="compositionally biased region" description="Basic and acidic residues" evidence="10">
    <location>
        <begin position="1"/>
        <end position="14"/>
    </location>
</feature>
<evidence type="ECO:0000256" key="8">
    <source>
        <dbReference type="HAMAP-Rule" id="MF_00711"/>
    </source>
</evidence>
<dbReference type="NCBIfam" id="NF003346">
    <property type="entry name" value="PRK04366.1"/>
    <property type="match status" value="1"/>
</dbReference>
<name>A0A3E2DGG5_9ACTN</name>
<evidence type="ECO:0000256" key="2">
    <source>
        <dbReference type="ARBA" id="ARBA00003788"/>
    </source>
</evidence>
<dbReference type="Pfam" id="PF02347">
    <property type="entry name" value="GDC-P"/>
    <property type="match status" value="2"/>
</dbReference>
<dbReference type="HAMAP" id="MF_00711">
    <property type="entry name" value="GcvP"/>
    <property type="match status" value="1"/>
</dbReference>
<organism evidence="13 14">
    <name type="scientific">Cutibacterium avidum</name>
    <dbReference type="NCBI Taxonomy" id="33010"/>
    <lineage>
        <taxon>Bacteria</taxon>
        <taxon>Bacillati</taxon>
        <taxon>Actinomycetota</taxon>
        <taxon>Actinomycetes</taxon>
        <taxon>Propionibacteriales</taxon>
        <taxon>Propionibacteriaceae</taxon>
        <taxon>Cutibacterium</taxon>
    </lineage>
</organism>
<feature type="domain" description="Glycine dehydrogenase C-terminal" evidence="12">
    <location>
        <begin position="799"/>
        <end position="920"/>
    </location>
</feature>
<dbReference type="EC" id="1.4.4.2" evidence="8"/>
<dbReference type="EMBL" id="NOWI01000005">
    <property type="protein sequence ID" value="RFT44456.1"/>
    <property type="molecule type" value="Genomic_DNA"/>
</dbReference>
<evidence type="ECO:0000259" key="11">
    <source>
        <dbReference type="Pfam" id="PF02347"/>
    </source>
</evidence>
<evidence type="ECO:0000313" key="14">
    <source>
        <dbReference type="Proteomes" id="UP000259211"/>
    </source>
</evidence>
<protein>
    <recommendedName>
        <fullName evidence="8">Glycine dehydrogenase (decarboxylating)</fullName>
        <ecNumber evidence="8">1.4.4.2</ecNumber>
    </recommendedName>
    <alternativeName>
        <fullName evidence="8">Glycine cleavage system P-protein</fullName>
    </alternativeName>
    <alternativeName>
        <fullName evidence="8">Glycine decarboxylase</fullName>
    </alternativeName>
    <alternativeName>
        <fullName evidence="8">Glycine dehydrogenase (aminomethyl-transferring)</fullName>
    </alternativeName>
</protein>
<keyword evidence="5 8" id="KW-0663">Pyridoxal phosphate</keyword>
<dbReference type="InterPro" id="IPR015421">
    <property type="entry name" value="PyrdxlP-dep_Trfase_major"/>
</dbReference>
<dbReference type="NCBIfam" id="TIGR00461">
    <property type="entry name" value="gcvP"/>
    <property type="match status" value="1"/>
</dbReference>
<dbReference type="FunFam" id="3.40.640.10:FF:000224">
    <property type="entry name" value="Probable glycine dehydrogenase (decarboxylating) subunit 2"/>
    <property type="match status" value="1"/>
</dbReference>
<dbReference type="CDD" id="cd00613">
    <property type="entry name" value="GDC-P"/>
    <property type="match status" value="1"/>
</dbReference>
<comment type="caution">
    <text evidence="13">The sequence shown here is derived from an EMBL/GenBank/DDBJ whole genome shotgun (WGS) entry which is preliminary data.</text>
</comment>
<dbReference type="GO" id="GO:0016594">
    <property type="term" value="F:glycine binding"/>
    <property type="evidence" value="ECO:0007669"/>
    <property type="project" value="TreeGrafter"/>
</dbReference>
<accession>A0A3E2DGG5</accession>
<dbReference type="GO" id="GO:0030170">
    <property type="term" value="F:pyridoxal phosphate binding"/>
    <property type="evidence" value="ECO:0007669"/>
    <property type="project" value="TreeGrafter"/>
</dbReference>
<dbReference type="GO" id="GO:0005960">
    <property type="term" value="C:glycine cleavage complex"/>
    <property type="evidence" value="ECO:0007669"/>
    <property type="project" value="TreeGrafter"/>
</dbReference>
<comment type="subunit">
    <text evidence="4 8">The glycine cleavage system is composed of four proteins: P, T, L and H.</text>
</comment>
<feature type="region of interest" description="Disordered" evidence="10">
    <location>
        <begin position="1"/>
        <end position="24"/>
    </location>
</feature>
<evidence type="ECO:0000256" key="10">
    <source>
        <dbReference type="SAM" id="MobiDB-lite"/>
    </source>
</evidence>
<dbReference type="Gene3D" id="3.40.640.10">
    <property type="entry name" value="Type I PLP-dependent aspartate aminotransferase-like (Major domain)"/>
    <property type="match status" value="2"/>
</dbReference>
<dbReference type="Pfam" id="PF21478">
    <property type="entry name" value="GcvP2_C"/>
    <property type="match status" value="1"/>
</dbReference>
<evidence type="ECO:0000313" key="13">
    <source>
        <dbReference type="EMBL" id="RFT44456.1"/>
    </source>
</evidence>
<dbReference type="InterPro" id="IPR015424">
    <property type="entry name" value="PyrdxlP-dep_Trfase"/>
</dbReference>
<dbReference type="InterPro" id="IPR003437">
    <property type="entry name" value="GcvP"/>
</dbReference>
<sequence>MTMTDHAGDRRGLEGPRPFSSRHVGSVVEDLRHIAETVGVTSCEQIVRDAIPASVLNSDRNGSSVHTPSLPPAADEATARAELVDIAKGNRVTRALIGRGYYGTLTPPVIRRNILENPSWYTAYTPYQPEISQGRLEVLTIYQQLITDLTGLALANSSLLDEATAASEGMLLARRASRKVKSNRFLVHTHVFDQVRDVVLGHAEAAGIEVVETDLRNPESWRPEVEADCFGVLAPYPDSTGALWNPSEVFEAVHQAGGIAIAECDVLALTLMTPPGELGADVAVGSSQRFGVPMGNGGPHAAFMSVRTGLERQIPGRLVGVSTDADGNPAYRLALQTREQHIRRDKATSNICTAQVLLAVVAAAFAIWHGPKGLTRIATQVRDRAQQLASALRAGGLDLSNELFFDTIRITAKGGAKKLWNRAREGGYTLDLVDEDTVQIAVDETVTPDELRELAQLLGGDSDSLESPTDDIWPEDLRRTTDFMTHPVFSSYHTETAMMRYLKRLADRDYGLDRGMIPLGSCTMKLNAAAEMDAMTWPAFGQMHPFAPVEDQAGSLRLIRDLEIWLAELTGYDTVSLQPNAGSQGEYTGLAAIRGYHLSRGDTERNVCLVPASAHGTNAASAALAGLKVVVVKSNDDGTIDRDDLAAKIAENEGRVAAIMITYPSTHGVYEDGVRQVCDMVHQAGGQVYIDGANFNALVGWGQFGRIGGDVSHLNLHKTFAIPHGGGGPGVGPVAAKAHLAPFLPGHPLNPRNEHPLNGGGSVTHDGHAVSAAPYGSVSVLPISWAYLRLMGLEGLQFATEVAVLNANYIAHRVQDKIPVLYTGQNGYVAHECILDLRPLTAETGITVDDVAKRLIDYGFHAPTMSFPVAGTLMVEPTESEDLAELDRFCDAMLAIVEEARMVQSGHWPADDNPLVNAPHPAARLVAVEWNHPYSRELGCYPGMRLGVQRDQERGLDVSAFTRIQAKYWPPVGRVDNTYGDRHLVCTCPPPEAFED</sequence>
<comment type="similarity">
    <text evidence="3 8">Belongs to the GcvP family.</text>
</comment>
<evidence type="ECO:0000256" key="1">
    <source>
        <dbReference type="ARBA" id="ARBA00001933"/>
    </source>
</evidence>
<dbReference type="SUPFAM" id="SSF53383">
    <property type="entry name" value="PLP-dependent transferases"/>
    <property type="match status" value="2"/>
</dbReference>
<reference evidence="13 14" key="1">
    <citation type="submission" date="2017-07" db="EMBL/GenBank/DDBJ databases">
        <authorList>
            <person name="Sun Z.S."/>
            <person name="Albrecht U."/>
            <person name="Echele G."/>
            <person name="Lee C.C."/>
        </authorList>
    </citation>
    <scope>NUCLEOTIDE SEQUENCE [LARGE SCALE GENOMIC DNA]</scope>
    <source>
        <strain evidence="13 14">P16-029</strain>
    </source>
</reference>
<evidence type="ECO:0000256" key="7">
    <source>
        <dbReference type="ARBA" id="ARBA00049026"/>
    </source>
</evidence>
<dbReference type="AlphaFoldDB" id="A0A3E2DGG5"/>
<dbReference type="InterPro" id="IPR015422">
    <property type="entry name" value="PyrdxlP-dep_Trfase_small"/>
</dbReference>
<evidence type="ECO:0000256" key="4">
    <source>
        <dbReference type="ARBA" id="ARBA00011690"/>
    </source>
</evidence>
<comment type="catalytic activity">
    <reaction evidence="7 8">
        <text>N(6)-[(R)-lipoyl]-L-lysyl-[glycine-cleavage complex H protein] + glycine + H(+) = N(6)-[(R)-S(8)-aminomethyldihydrolipoyl]-L-lysyl-[glycine-cleavage complex H protein] + CO2</text>
        <dbReference type="Rhea" id="RHEA:24304"/>
        <dbReference type="Rhea" id="RHEA-COMP:10494"/>
        <dbReference type="Rhea" id="RHEA-COMP:10495"/>
        <dbReference type="ChEBI" id="CHEBI:15378"/>
        <dbReference type="ChEBI" id="CHEBI:16526"/>
        <dbReference type="ChEBI" id="CHEBI:57305"/>
        <dbReference type="ChEBI" id="CHEBI:83099"/>
        <dbReference type="ChEBI" id="CHEBI:83143"/>
        <dbReference type="EC" id="1.4.4.2"/>
    </reaction>
</comment>
<dbReference type="InterPro" id="IPR049316">
    <property type="entry name" value="GDC-P_C"/>
</dbReference>
<dbReference type="Gene3D" id="3.90.1150.10">
    <property type="entry name" value="Aspartate Aminotransferase, domain 1"/>
    <property type="match status" value="2"/>
</dbReference>
<feature type="region of interest" description="Disordered" evidence="10">
    <location>
        <begin position="57"/>
        <end position="76"/>
    </location>
</feature>